<sequence>MNTKNEQDIHLQRMIDLTEVKQQRACQPDATLKKHSFKYHVPLAGRNVPVCREGFFRLYDVSHKRIRRIRKHLLGIWLEKRHKIYEEIYEETEVVIKYVKVQLPRAESLELTVSELWSSKSTSKHVPILPAGSSTIEGSLNATLMQGCSTTSADNGEESTKHCEEYNSSIEMRNILVSPAFGENVVDSGSDFSAGISDNYLLSDDECLLNVKSTDSDLYK</sequence>
<name>A0A9N9SWE0_DIABA</name>
<proteinExistence type="predicted"/>
<evidence type="ECO:0000313" key="2">
    <source>
        <dbReference type="Proteomes" id="UP001153709"/>
    </source>
</evidence>
<organism evidence="1 2">
    <name type="scientific">Diabrotica balteata</name>
    <name type="common">Banded cucumber beetle</name>
    <dbReference type="NCBI Taxonomy" id="107213"/>
    <lineage>
        <taxon>Eukaryota</taxon>
        <taxon>Metazoa</taxon>
        <taxon>Ecdysozoa</taxon>
        <taxon>Arthropoda</taxon>
        <taxon>Hexapoda</taxon>
        <taxon>Insecta</taxon>
        <taxon>Pterygota</taxon>
        <taxon>Neoptera</taxon>
        <taxon>Endopterygota</taxon>
        <taxon>Coleoptera</taxon>
        <taxon>Polyphaga</taxon>
        <taxon>Cucujiformia</taxon>
        <taxon>Chrysomeloidea</taxon>
        <taxon>Chrysomelidae</taxon>
        <taxon>Galerucinae</taxon>
        <taxon>Diabroticina</taxon>
        <taxon>Diabroticites</taxon>
        <taxon>Diabrotica</taxon>
    </lineage>
</organism>
<dbReference type="EMBL" id="OU898278">
    <property type="protein sequence ID" value="CAG9831783.1"/>
    <property type="molecule type" value="Genomic_DNA"/>
</dbReference>
<dbReference type="AlphaFoldDB" id="A0A9N9SWE0"/>
<gene>
    <name evidence="1" type="ORF">DIABBA_LOCUS5345</name>
</gene>
<evidence type="ECO:0000313" key="1">
    <source>
        <dbReference type="EMBL" id="CAG9831783.1"/>
    </source>
</evidence>
<accession>A0A9N9SWE0</accession>
<keyword evidence="2" id="KW-1185">Reference proteome</keyword>
<reference evidence="1" key="1">
    <citation type="submission" date="2022-01" db="EMBL/GenBank/DDBJ databases">
        <authorList>
            <person name="King R."/>
        </authorList>
    </citation>
    <scope>NUCLEOTIDE SEQUENCE</scope>
</reference>
<dbReference type="Proteomes" id="UP001153709">
    <property type="component" value="Chromosome 3"/>
</dbReference>
<dbReference type="OrthoDB" id="6767902at2759"/>
<protein>
    <submittedName>
        <fullName evidence="1">Uncharacterized protein</fullName>
    </submittedName>
</protein>